<protein>
    <recommendedName>
        <fullName evidence="3">Tyrosine specific protein phosphatases domain-containing protein</fullName>
    </recommendedName>
</protein>
<gene>
    <name evidence="1" type="ORF">D6D22_10769</name>
</gene>
<organism evidence="1 2">
    <name type="scientific">Aureobasidium pullulans</name>
    <name type="common">Black yeast</name>
    <name type="synonym">Pullularia pullulans</name>
    <dbReference type="NCBI Taxonomy" id="5580"/>
    <lineage>
        <taxon>Eukaryota</taxon>
        <taxon>Fungi</taxon>
        <taxon>Dikarya</taxon>
        <taxon>Ascomycota</taxon>
        <taxon>Pezizomycotina</taxon>
        <taxon>Dothideomycetes</taxon>
        <taxon>Dothideomycetidae</taxon>
        <taxon>Dothideales</taxon>
        <taxon>Saccotheciaceae</taxon>
        <taxon>Aureobasidium</taxon>
    </lineage>
</organism>
<accession>A0A4V6T964</accession>
<reference evidence="1 2" key="1">
    <citation type="submission" date="2018-10" db="EMBL/GenBank/DDBJ databases">
        <title>Fifty Aureobasidium pullulans genomes reveal a recombining polyextremotolerant generalist.</title>
        <authorList>
            <person name="Gostincar C."/>
            <person name="Turk M."/>
            <person name="Zajc J."/>
            <person name="Gunde-Cimerman N."/>
        </authorList>
    </citation>
    <scope>NUCLEOTIDE SEQUENCE [LARGE SCALE GENOMIC DNA]</scope>
    <source>
        <strain evidence="1 2">EXF-11013</strain>
    </source>
</reference>
<dbReference type="Pfam" id="PF13350">
    <property type="entry name" value="Y_phosphatase3"/>
    <property type="match status" value="1"/>
</dbReference>
<dbReference type="InterPro" id="IPR029021">
    <property type="entry name" value="Prot-tyrosine_phosphatase-like"/>
</dbReference>
<dbReference type="SUPFAM" id="SSF52799">
    <property type="entry name" value="(Phosphotyrosine protein) phosphatases II"/>
    <property type="match status" value="1"/>
</dbReference>
<name>A0A4V6T964_AURPU</name>
<dbReference type="Proteomes" id="UP000310687">
    <property type="component" value="Unassembled WGS sequence"/>
</dbReference>
<dbReference type="GO" id="GO:0004721">
    <property type="term" value="F:phosphoprotein phosphatase activity"/>
    <property type="evidence" value="ECO:0007669"/>
    <property type="project" value="InterPro"/>
</dbReference>
<dbReference type="InterPro" id="IPR026893">
    <property type="entry name" value="Tyr/Ser_Pase_IphP-type"/>
</dbReference>
<evidence type="ECO:0000313" key="1">
    <source>
        <dbReference type="EMBL" id="THW27304.1"/>
    </source>
</evidence>
<sequence length="295" mass="33390">MDLPTIHNFRDVGKVASDIKAGLIFRSGHADDATSEEYNVLRDHYKIRTVIDLRGMRQWPFLTSTNKVPGQSCNHIPQYPQLVAYTNVLGLSKYYIQLNGPEYNKHQSDKLNWVERAKLLTEGAMTLATGPPSYPKRISLHLTKDRMSAAKDMIQYSGPQIKALFQVLANSSSYPLVLMDTWGVGHTSLAICLILLFLEVDEQNILREYRQSDQELAVFRDKRKEDLRAAGVPEDWVDSDPRYVDVVQRHLQATYGGIKNYLLGTGLSVSELRMVHSCLRHNASLSEKQGSLVDI</sequence>
<proteinExistence type="predicted"/>
<dbReference type="EMBL" id="QZAL01000446">
    <property type="protein sequence ID" value="THW27304.1"/>
    <property type="molecule type" value="Genomic_DNA"/>
</dbReference>
<evidence type="ECO:0000313" key="2">
    <source>
        <dbReference type="Proteomes" id="UP000310687"/>
    </source>
</evidence>
<dbReference type="Gene3D" id="3.90.190.10">
    <property type="entry name" value="Protein tyrosine phosphatase superfamily"/>
    <property type="match status" value="1"/>
</dbReference>
<dbReference type="AlphaFoldDB" id="A0A4V6T964"/>
<comment type="caution">
    <text evidence="1">The sequence shown here is derived from an EMBL/GenBank/DDBJ whole genome shotgun (WGS) entry which is preliminary data.</text>
</comment>
<evidence type="ECO:0008006" key="3">
    <source>
        <dbReference type="Google" id="ProtNLM"/>
    </source>
</evidence>